<comment type="caution">
    <text evidence="4">The sequence shown here is derived from an EMBL/GenBank/DDBJ whole genome shotgun (WGS) entry which is preliminary data.</text>
</comment>
<dbReference type="EMBL" id="AWTN01000084">
    <property type="protein sequence ID" value="KGG93393.1"/>
    <property type="molecule type" value="Genomic_DNA"/>
</dbReference>
<evidence type="ECO:0000259" key="3">
    <source>
        <dbReference type="Pfam" id="PF14341"/>
    </source>
</evidence>
<feature type="domain" description="Type 4 fimbrial biogenesis protein PilX N-terminal" evidence="3">
    <location>
        <begin position="14"/>
        <end position="61"/>
    </location>
</feature>
<dbReference type="InterPro" id="IPR025746">
    <property type="entry name" value="PilX_N_dom"/>
</dbReference>
<keyword evidence="1" id="KW-1133">Transmembrane helix</keyword>
<keyword evidence="1" id="KW-0812">Transmembrane</keyword>
<organism evidence="4 5">
    <name type="scientific">Comamonas thiooxydans</name>
    <dbReference type="NCBI Taxonomy" id="363952"/>
    <lineage>
        <taxon>Bacteria</taxon>
        <taxon>Pseudomonadati</taxon>
        <taxon>Pseudomonadota</taxon>
        <taxon>Betaproteobacteria</taxon>
        <taxon>Burkholderiales</taxon>
        <taxon>Comamonadaceae</taxon>
        <taxon>Comamonas</taxon>
    </lineage>
</organism>
<dbReference type="Pfam" id="PF13681">
    <property type="entry name" value="PilX"/>
    <property type="match status" value="1"/>
</dbReference>
<evidence type="ECO:0000256" key="1">
    <source>
        <dbReference type="SAM" id="Phobius"/>
    </source>
</evidence>
<accession>A0A0E3BIQ3</accession>
<evidence type="ECO:0000259" key="2">
    <source>
        <dbReference type="Pfam" id="PF13681"/>
    </source>
</evidence>
<proteinExistence type="predicted"/>
<dbReference type="Proteomes" id="UP000029567">
    <property type="component" value="Unassembled WGS sequence"/>
</dbReference>
<keyword evidence="1" id="KW-0472">Membrane</keyword>
<dbReference type="InterPro" id="IPR025205">
    <property type="entry name" value="PilX/PilW_C"/>
</dbReference>
<feature type="domain" description="PilX/PilW C-terminal" evidence="2">
    <location>
        <begin position="127"/>
        <end position="271"/>
    </location>
</feature>
<dbReference type="AlphaFoldDB" id="A0A0E3BIQ3"/>
<gene>
    <name evidence="4" type="ORF">P245_09630</name>
</gene>
<reference evidence="4 5" key="1">
    <citation type="submission" date="2013-09" db="EMBL/GenBank/DDBJ databases">
        <title>High correlation between genotypes and phenotypes of environmental bacteria Comamonas testosteroni strains.</title>
        <authorList>
            <person name="Liu L."/>
            <person name="Zhu W."/>
            <person name="Xia X."/>
            <person name="Xu B."/>
            <person name="Luo M."/>
            <person name="Wang G."/>
        </authorList>
    </citation>
    <scope>NUCLEOTIDE SEQUENCE [LARGE SCALE GENOMIC DNA]</scope>
    <source>
        <strain evidence="4 5">JL14</strain>
    </source>
</reference>
<protein>
    <submittedName>
        <fullName evidence="4">Tfp pilus assembly protein PilX-like protein</fullName>
    </submittedName>
</protein>
<dbReference type="Pfam" id="PF14341">
    <property type="entry name" value="PilX_N"/>
    <property type="match status" value="1"/>
</dbReference>
<feature type="transmembrane region" description="Helical" evidence="1">
    <location>
        <begin position="16"/>
        <end position="35"/>
    </location>
</feature>
<evidence type="ECO:0000313" key="4">
    <source>
        <dbReference type="EMBL" id="KGG93393.1"/>
    </source>
</evidence>
<evidence type="ECO:0000313" key="5">
    <source>
        <dbReference type="Proteomes" id="UP000029567"/>
    </source>
</evidence>
<sequence length="276" mass="30210">MMNTFKIPRQRKQRGISLFVVIIFVMLSMLLALWASRTSLFNELIVGNDADYQRAFEAAQAILQDAELDIRGENSDGSFCTPNDSDGNICRRTTAEKIPLEAQEVGTLLADLADPTKIASTAPKCKNGICIKRADRPDMKDKQDFWNNTDSTKGITLTQMTGVHTGTPTPVGARYGQFTGAAIGDDDSPASAILRDRSAANKGAWYWIEVLPYDDSSKNSGVLVNSTGTGAINPNNILALNLTPNIVYRITALAYGRKPTTMVVLQQTYARQKLKD</sequence>
<name>A0A0E3BIQ3_9BURK</name>